<gene>
    <name evidence="2" type="ORF">GCM10023235_54080</name>
</gene>
<accession>A0ABP9E5G8</accession>
<dbReference type="Gene3D" id="1.10.357.10">
    <property type="entry name" value="Tetracycline Repressor, domain 2"/>
    <property type="match status" value="1"/>
</dbReference>
<evidence type="ECO:0000313" key="2">
    <source>
        <dbReference type="EMBL" id="GAA4868595.1"/>
    </source>
</evidence>
<dbReference type="Proteomes" id="UP001501752">
    <property type="component" value="Unassembled WGS sequence"/>
</dbReference>
<comment type="caution">
    <text evidence="2">The sequence shown here is derived from an EMBL/GenBank/DDBJ whole genome shotgun (WGS) entry which is preliminary data.</text>
</comment>
<dbReference type="Pfam" id="PF17940">
    <property type="entry name" value="TetR_C_31"/>
    <property type="match status" value="1"/>
</dbReference>
<dbReference type="InterPro" id="IPR009057">
    <property type="entry name" value="Homeodomain-like_sf"/>
</dbReference>
<sequence>MSTPRAVLVADTAIALIAERGLRGLTHRAVDEAAGLPAGSTSNLARTRAALLEAALTRIADLEAADYTPPPGAPRDQLLDALAGGIHLALTTGLPLTLARYELALEATRRPELRAVYDRLGAGFAATAAGLLAGLGSADPAGDARRLLRWCEGVVFHTAAGAGHADPPAPAALRADAARYLDALLA</sequence>
<evidence type="ECO:0000259" key="1">
    <source>
        <dbReference type="Pfam" id="PF17940"/>
    </source>
</evidence>
<dbReference type="EMBL" id="BAABIS010000001">
    <property type="protein sequence ID" value="GAA4868595.1"/>
    <property type="molecule type" value="Genomic_DNA"/>
</dbReference>
<dbReference type="SUPFAM" id="SSF46689">
    <property type="entry name" value="Homeodomain-like"/>
    <property type="match status" value="1"/>
</dbReference>
<evidence type="ECO:0000313" key="3">
    <source>
        <dbReference type="Proteomes" id="UP001501752"/>
    </source>
</evidence>
<dbReference type="InterPro" id="IPR041583">
    <property type="entry name" value="TetR_C_31"/>
</dbReference>
<organism evidence="2 3">
    <name type="scientific">Kitasatospora terrestris</name>
    <dbReference type="NCBI Taxonomy" id="258051"/>
    <lineage>
        <taxon>Bacteria</taxon>
        <taxon>Bacillati</taxon>
        <taxon>Actinomycetota</taxon>
        <taxon>Actinomycetes</taxon>
        <taxon>Kitasatosporales</taxon>
        <taxon>Streptomycetaceae</taxon>
        <taxon>Kitasatospora</taxon>
    </lineage>
</organism>
<protein>
    <submittedName>
        <fullName evidence="2">TetR/AcrR family transcriptional regulator</fullName>
    </submittedName>
</protein>
<dbReference type="RefSeq" id="WP_345699473.1">
    <property type="nucleotide sequence ID" value="NZ_BAABIS010000001.1"/>
</dbReference>
<name>A0ABP9E5G8_9ACTN</name>
<reference evidence="3" key="1">
    <citation type="journal article" date="2019" name="Int. J. Syst. Evol. Microbiol.">
        <title>The Global Catalogue of Microorganisms (GCM) 10K type strain sequencing project: providing services to taxonomists for standard genome sequencing and annotation.</title>
        <authorList>
            <consortium name="The Broad Institute Genomics Platform"/>
            <consortium name="The Broad Institute Genome Sequencing Center for Infectious Disease"/>
            <person name="Wu L."/>
            <person name="Ma J."/>
        </authorList>
    </citation>
    <scope>NUCLEOTIDE SEQUENCE [LARGE SCALE GENOMIC DNA]</scope>
    <source>
        <strain evidence="3">JCM 13006</strain>
    </source>
</reference>
<feature type="domain" description="Tetracyclin repressor-like C-terminal group 31" evidence="1">
    <location>
        <begin position="74"/>
        <end position="185"/>
    </location>
</feature>
<proteinExistence type="predicted"/>
<keyword evidence="3" id="KW-1185">Reference proteome</keyword>